<evidence type="ECO:0000256" key="1">
    <source>
        <dbReference type="ARBA" id="ARBA00004123"/>
    </source>
</evidence>
<feature type="region of interest" description="Disordered" evidence="6">
    <location>
        <begin position="73"/>
        <end position="237"/>
    </location>
</feature>
<proteinExistence type="predicted"/>
<evidence type="ECO:0000256" key="3">
    <source>
        <dbReference type="ARBA" id="ARBA00023015"/>
    </source>
</evidence>
<keyword evidence="2" id="KW-0678">Repressor</keyword>
<feature type="compositionally biased region" description="Basic and acidic residues" evidence="6">
    <location>
        <begin position="125"/>
        <end position="140"/>
    </location>
</feature>
<evidence type="ECO:0000256" key="6">
    <source>
        <dbReference type="SAM" id="MobiDB-lite"/>
    </source>
</evidence>
<keyword evidence="4" id="KW-0804">Transcription</keyword>
<feature type="region of interest" description="Disordered" evidence="6">
    <location>
        <begin position="1"/>
        <end position="43"/>
    </location>
</feature>
<feature type="compositionally biased region" description="Acidic residues" evidence="6">
    <location>
        <begin position="215"/>
        <end position="226"/>
    </location>
</feature>
<organism evidence="7 8">
    <name type="scientific">Parascedosporium putredinis</name>
    <dbReference type="NCBI Taxonomy" id="1442378"/>
    <lineage>
        <taxon>Eukaryota</taxon>
        <taxon>Fungi</taxon>
        <taxon>Dikarya</taxon>
        <taxon>Ascomycota</taxon>
        <taxon>Pezizomycotina</taxon>
        <taxon>Sordariomycetes</taxon>
        <taxon>Hypocreomycetidae</taxon>
        <taxon>Microascales</taxon>
        <taxon>Microascaceae</taxon>
        <taxon>Parascedosporium</taxon>
    </lineage>
</organism>
<dbReference type="InterPro" id="IPR013907">
    <property type="entry name" value="Sds3"/>
</dbReference>
<sequence length="408" mass="45046">MTPTPWLLMIPTIETPSDSESNLSEANDTEAETERLYDTPQVTRHQNVVLGRVDEDDALDVTPTKQSAALIADAIQEEDDPLSDVDISAPPSSPPDDLPSSRSPIVDRSDSEAPLRKRAASNGVPERDSRDGDKVADSKNNKPRSVRSGSGSGDVKEERADSPPATDSPAPEPAVTKKITRNGRKQAKDSLTNGVDTRDDDGPSDEEAEPRVDDDVIDGDPDEDAEATGKQDDEEAERKRIALDEWTTIEEKFSIFRDRLYKDRLEKLESEEQALTADVPYHPEYLNMKQCLDELHEEKLQKINKEYELILEANDRVAVARRAIIWGQFYQGIPPDYALLFPPAPAQRTRNAVAYNTEVSILSGMAKHIGFPAAPPMRGASVGEIEEDIEAIRVSYNALSAPNMATRC</sequence>
<feature type="compositionally biased region" description="Basic and acidic residues" evidence="6">
    <location>
        <begin position="227"/>
        <end position="237"/>
    </location>
</feature>
<feature type="compositionally biased region" description="Basic and acidic residues" evidence="6">
    <location>
        <begin position="105"/>
        <end position="115"/>
    </location>
</feature>
<evidence type="ECO:0000256" key="4">
    <source>
        <dbReference type="ARBA" id="ARBA00023163"/>
    </source>
</evidence>
<accession>A0A9P1H674</accession>
<comment type="caution">
    <text evidence="7">The sequence shown here is derived from an EMBL/GenBank/DDBJ whole genome shotgun (WGS) entry which is preliminary data.</text>
</comment>
<dbReference type="Proteomes" id="UP000838763">
    <property type="component" value="Unassembled WGS sequence"/>
</dbReference>
<dbReference type="GO" id="GO:0010468">
    <property type="term" value="P:regulation of gene expression"/>
    <property type="evidence" value="ECO:0007669"/>
    <property type="project" value="UniProtKB-ARBA"/>
</dbReference>
<evidence type="ECO:0008006" key="9">
    <source>
        <dbReference type="Google" id="ProtNLM"/>
    </source>
</evidence>
<feature type="compositionally biased region" description="Polar residues" evidence="6">
    <location>
        <begin position="14"/>
        <end position="26"/>
    </location>
</feature>
<dbReference type="AlphaFoldDB" id="A0A9P1H674"/>
<dbReference type="PANTHER" id="PTHR21964">
    <property type="entry name" value="BREAST CANCER METASTASIS-SUPPRESSOR 1"/>
    <property type="match status" value="1"/>
</dbReference>
<dbReference type="OrthoDB" id="20886at2759"/>
<comment type="subcellular location">
    <subcellularLocation>
        <location evidence="1">Nucleus</location>
    </subcellularLocation>
</comment>
<dbReference type="Gene3D" id="1.20.5.1500">
    <property type="match status" value="1"/>
</dbReference>
<keyword evidence="8" id="KW-1185">Reference proteome</keyword>
<keyword evidence="5" id="KW-0539">Nucleus</keyword>
<protein>
    <recommendedName>
        <fullName evidence="9">Transcriptional regulatory protein DEP1</fullName>
    </recommendedName>
</protein>
<dbReference type="SMART" id="SM01401">
    <property type="entry name" value="Sds3"/>
    <property type="match status" value="1"/>
</dbReference>
<evidence type="ECO:0000256" key="5">
    <source>
        <dbReference type="ARBA" id="ARBA00023242"/>
    </source>
</evidence>
<gene>
    <name evidence="7" type="ORF">PPNO1_LOCUS6354</name>
</gene>
<evidence type="ECO:0000256" key="2">
    <source>
        <dbReference type="ARBA" id="ARBA00022491"/>
    </source>
</evidence>
<dbReference type="EMBL" id="CALLCH030000015">
    <property type="protein sequence ID" value="CAI4216705.1"/>
    <property type="molecule type" value="Genomic_DNA"/>
</dbReference>
<keyword evidence="3" id="KW-0805">Transcription regulation</keyword>
<dbReference type="Pfam" id="PF08598">
    <property type="entry name" value="Sds3"/>
    <property type="match status" value="1"/>
</dbReference>
<dbReference type="GO" id="GO:0005654">
    <property type="term" value="C:nucleoplasm"/>
    <property type="evidence" value="ECO:0007669"/>
    <property type="project" value="UniProtKB-ARBA"/>
</dbReference>
<reference evidence="7" key="1">
    <citation type="submission" date="2022-11" db="EMBL/GenBank/DDBJ databases">
        <authorList>
            <person name="Scott C."/>
            <person name="Bruce N."/>
        </authorList>
    </citation>
    <scope>NUCLEOTIDE SEQUENCE</scope>
</reference>
<evidence type="ECO:0000313" key="7">
    <source>
        <dbReference type="EMBL" id="CAI4216705.1"/>
    </source>
</evidence>
<name>A0A9P1H674_9PEZI</name>
<evidence type="ECO:0000313" key="8">
    <source>
        <dbReference type="Proteomes" id="UP000838763"/>
    </source>
</evidence>